<dbReference type="RefSeq" id="WP_099644030.1">
    <property type="nucleotide sequence ID" value="NZ_NKHF01000105.1"/>
</dbReference>
<sequence>MGNLFLKERENWTAWIIWSLIGCSATVALSSYTSQVWMSLLAPILVLGLLTTWMSYTKRFDFSRAFKVLSTVVLFSSIPVIVEKVLPAKNAVIGMIDSGIIVVGMVIASCVFAYIAKRPKQYY</sequence>
<dbReference type="Proteomes" id="UP000228621">
    <property type="component" value="Unassembled WGS sequence"/>
</dbReference>
<dbReference type="OrthoDB" id="6315306at2"/>
<name>A0A2A5JJW8_PSEO7</name>
<feature type="transmembrane region" description="Helical" evidence="1">
    <location>
        <begin position="68"/>
        <end position="86"/>
    </location>
</feature>
<organism evidence="2 3">
    <name type="scientific">Pseudoalteromonas piscicida</name>
    <dbReference type="NCBI Taxonomy" id="43662"/>
    <lineage>
        <taxon>Bacteria</taxon>
        <taxon>Pseudomonadati</taxon>
        <taxon>Pseudomonadota</taxon>
        <taxon>Gammaproteobacteria</taxon>
        <taxon>Alteromonadales</taxon>
        <taxon>Pseudoalteromonadaceae</taxon>
        <taxon>Pseudoalteromonas</taxon>
    </lineage>
</organism>
<evidence type="ECO:0000256" key="1">
    <source>
        <dbReference type="SAM" id="Phobius"/>
    </source>
</evidence>
<keyword evidence="3" id="KW-1185">Reference proteome</keyword>
<dbReference type="PROSITE" id="PS51257">
    <property type="entry name" value="PROKAR_LIPOPROTEIN"/>
    <property type="match status" value="1"/>
</dbReference>
<feature type="transmembrane region" description="Helical" evidence="1">
    <location>
        <begin position="92"/>
        <end position="116"/>
    </location>
</feature>
<protein>
    <submittedName>
        <fullName evidence="2">Uncharacterized protein</fullName>
    </submittedName>
</protein>
<reference evidence="3" key="1">
    <citation type="journal article" date="2019" name="Genome Announc.">
        <title>Draft Genome Sequence of Pseudoalteromonas piscicida Strain 36Y ROTHPW, an Hypersaline Seawater Isolate from the South Coast of Sonora, Mexico.</title>
        <authorList>
            <person name="Sanchez-Diaz R."/>
            <person name="Molina-Garza Z.J."/>
            <person name="Cruz-Suarez L.E."/>
            <person name="Selvin J."/>
            <person name="Kiran G.S."/>
            <person name="Ibarra-Gamez J.C."/>
            <person name="Gomez-Gil B."/>
            <person name="Galaviz-Silva L."/>
        </authorList>
    </citation>
    <scope>NUCLEOTIDE SEQUENCE [LARGE SCALE GENOMIC DNA]</scope>
    <source>
        <strain evidence="3">36Y_RITHPW</strain>
    </source>
</reference>
<keyword evidence="1" id="KW-1133">Transmembrane helix</keyword>
<dbReference type="EMBL" id="NKHF01000105">
    <property type="protein sequence ID" value="PCK29728.1"/>
    <property type="molecule type" value="Genomic_DNA"/>
</dbReference>
<feature type="transmembrane region" description="Helical" evidence="1">
    <location>
        <begin position="36"/>
        <end position="56"/>
    </location>
</feature>
<accession>A0A2A5JJW8</accession>
<evidence type="ECO:0000313" key="2">
    <source>
        <dbReference type="EMBL" id="PCK29728.1"/>
    </source>
</evidence>
<gene>
    <name evidence="2" type="ORF">CEX98_21395</name>
</gene>
<keyword evidence="1" id="KW-0472">Membrane</keyword>
<keyword evidence="1" id="KW-0812">Transmembrane</keyword>
<dbReference type="AlphaFoldDB" id="A0A2A5JJW8"/>
<evidence type="ECO:0000313" key="3">
    <source>
        <dbReference type="Proteomes" id="UP000228621"/>
    </source>
</evidence>
<feature type="transmembrane region" description="Helical" evidence="1">
    <location>
        <begin position="12"/>
        <end position="30"/>
    </location>
</feature>
<proteinExistence type="predicted"/>
<comment type="caution">
    <text evidence="2">The sequence shown here is derived from an EMBL/GenBank/DDBJ whole genome shotgun (WGS) entry which is preliminary data.</text>
</comment>